<evidence type="ECO:0000313" key="1">
    <source>
        <dbReference type="EMBL" id="CAB3698701.1"/>
    </source>
</evidence>
<organism evidence="1 2">
    <name type="scientific">Achromobacter kerstersii</name>
    <dbReference type="NCBI Taxonomy" id="1353890"/>
    <lineage>
        <taxon>Bacteria</taxon>
        <taxon>Pseudomonadati</taxon>
        <taxon>Pseudomonadota</taxon>
        <taxon>Betaproteobacteria</taxon>
        <taxon>Burkholderiales</taxon>
        <taxon>Alcaligenaceae</taxon>
        <taxon>Achromobacter</taxon>
    </lineage>
</organism>
<name>A0A6S6ZWW7_9BURK</name>
<dbReference type="RefSeq" id="WP_175169830.1">
    <property type="nucleotide sequence ID" value="NZ_CADIJQ010000003.1"/>
</dbReference>
<gene>
    <name evidence="1" type="ORF">LMG3441_02429</name>
</gene>
<keyword evidence="2" id="KW-1185">Reference proteome</keyword>
<dbReference type="AlphaFoldDB" id="A0A6S6ZWW7"/>
<protein>
    <recommendedName>
        <fullName evidence="3">DUF2188 domain-containing protein</fullName>
    </recommendedName>
</protein>
<evidence type="ECO:0008006" key="3">
    <source>
        <dbReference type="Google" id="ProtNLM"/>
    </source>
</evidence>
<accession>A0A6S6ZWW7</accession>
<dbReference type="Proteomes" id="UP000494269">
    <property type="component" value="Unassembled WGS sequence"/>
</dbReference>
<evidence type="ECO:0000313" key="2">
    <source>
        <dbReference type="Proteomes" id="UP000494269"/>
    </source>
</evidence>
<dbReference type="EMBL" id="CADIJQ010000003">
    <property type="protein sequence ID" value="CAB3698701.1"/>
    <property type="molecule type" value="Genomic_DNA"/>
</dbReference>
<proteinExistence type="predicted"/>
<reference evidence="1 2" key="1">
    <citation type="submission" date="2020-04" db="EMBL/GenBank/DDBJ databases">
        <authorList>
            <person name="De Canck E."/>
        </authorList>
    </citation>
    <scope>NUCLEOTIDE SEQUENCE [LARGE SCALE GENOMIC DNA]</scope>
    <source>
        <strain evidence="1 2">LMG 3441</strain>
    </source>
</reference>
<sequence length="66" mass="7226">MMIEVFQLTDGHWSFRRIALLGVEEDAGHYPTRDEAVTAASLKYPGESVSTVEATTDPATGKLRSD</sequence>